<evidence type="ECO:0000313" key="2">
    <source>
        <dbReference type="Proteomes" id="UP000036947"/>
    </source>
</evidence>
<proteinExistence type="predicted"/>
<dbReference type="SUPFAM" id="SSF53474">
    <property type="entry name" value="alpha/beta-Hydrolases"/>
    <property type="match status" value="1"/>
</dbReference>
<sequence>MRYDNLEVVQPEDWARPDFFSGSSIPIFLIHDGGGTTFAYHYLDPLYRFVYGIRNPYFFNHNAAGGLPEMACSYAKYIMQTVLQAKFPAKRNSDGSINILLGGWSFGGMLSLEVAKLLADDCVVHIVGILMVDTVYPHVPKDYNGAKVKG</sequence>
<gene>
    <name evidence="1" type="ORF">TOPH_02402</name>
</gene>
<organism evidence="1 2">
    <name type="scientific">Tolypocladium ophioglossoides (strain CBS 100239)</name>
    <name type="common">Snaketongue truffleclub</name>
    <name type="synonym">Elaphocordyceps ophioglossoides</name>
    <dbReference type="NCBI Taxonomy" id="1163406"/>
    <lineage>
        <taxon>Eukaryota</taxon>
        <taxon>Fungi</taxon>
        <taxon>Dikarya</taxon>
        <taxon>Ascomycota</taxon>
        <taxon>Pezizomycotina</taxon>
        <taxon>Sordariomycetes</taxon>
        <taxon>Hypocreomycetidae</taxon>
        <taxon>Hypocreales</taxon>
        <taxon>Ophiocordycipitaceae</taxon>
        <taxon>Tolypocladium</taxon>
    </lineage>
</organism>
<keyword evidence="2" id="KW-1185">Reference proteome</keyword>
<evidence type="ECO:0000313" key="1">
    <source>
        <dbReference type="EMBL" id="KND92893.1"/>
    </source>
</evidence>
<dbReference type="AlphaFoldDB" id="A0A0L0NFS1"/>
<protein>
    <submittedName>
        <fullName evidence="1">Uncharacterized protein</fullName>
    </submittedName>
</protein>
<dbReference type="Proteomes" id="UP000036947">
    <property type="component" value="Unassembled WGS sequence"/>
</dbReference>
<feature type="non-terminal residue" evidence="1">
    <location>
        <position position="150"/>
    </location>
</feature>
<dbReference type="EMBL" id="LFRF01000004">
    <property type="protein sequence ID" value="KND92893.1"/>
    <property type="molecule type" value="Genomic_DNA"/>
</dbReference>
<name>A0A0L0NFS1_TOLOC</name>
<comment type="caution">
    <text evidence="1">The sequence shown here is derived from an EMBL/GenBank/DDBJ whole genome shotgun (WGS) entry which is preliminary data.</text>
</comment>
<reference evidence="1 2" key="1">
    <citation type="journal article" date="2015" name="BMC Genomics">
        <title>The genome of the truffle-parasite Tolypocladium ophioglossoides and the evolution of antifungal peptaibiotics.</title>
        <authorList>
            <person name="Quandt C.A."/>
            <person name="Bushley K.E."/>
            <person name="Spatafora J.W."/>
        </authorList>
    </citation>
    <scope>NUCLEOTIDE SEQUENCE [LARGE SCALE GENOMIC DNA]</scope>
    <source>
        <strain evidence="1 2">CBS 100239</strain>
    </source>
</reference>
<accession>A0A0L0NFS1</accession>
<dbReference type="OrthoDB" id="10253869at2759"/>
<dbReference type="Gene3D" id="3.40.50.1820">
    <property type="entry name" value="alpha/beta hydrolase"/>
    <property type="match status" value="1"/>
</dbReference>
<dbReference type="InterPro" id="IPR029058">
    <property type="entry name" value="AB_hydrolase_fold"/>
</dbReference>